<accession>A0A545TLC0</accession>
<organism evidence="1 2">
    <name type="scientific">Exilibacterium tricleocarpae</name>
    <dbReference type="NCBI Taxonomy" id="2591008"/>
    <lineage>
        <taxon>Bacteria</taxon>
        <taxon>Pseudomonadati</taxon>
        <taxon>Pseudomonadota</taxon>
        <taxon>Gammaproteobacteria</taxon>
        <taxon>Cellvibrionales</taxon>
        <taxon>Cellvibrionaceae</taxon>
        <taxon>Exilibacterium</taxon>
    </lineage>
</organism>
<name>A0A545TLC0_9GAMM</name>
<reference evidence="1 2" key="1">
    <citation type="submission" date="2019-06" db="EMBL/GenBank/DDBJ databases">
        <title>Whole genome sequence for Cellvibrionaceae sp. R142.</title>
        <authorList>
            <person name="Wang G."/>
        </authorList>
    </citation>
    <scope>NUCLEOTIDE SEQUENCE [LARGE SCALE GENOMIC DNA]</scope>
    <source>
        <strain evidence="1 2">R142</strain>
    </source>
</reference>
<keyword evidence="2" id="KW-1185">Reference proteome</keyword>
<proteinExistence type="predicted"/>
<gene>
    <name evidence="1" type="ORF">FKG94_13150</name>
</gene>
<sequence length="135" mass="14888">MSSRHPPAPGAPWFKPQTLAELFDHWRRAGRLYLPKEGGSPACLFVDMVVEARFADAHPIHGLVTARTADSALPSVLGVHYGNPPAVSYPLPLLVIKRLPGGPEDLYWHPYRVVRGGTERPQPLERWLLADGAPN</sequence>
<evidence type="ECO:0000313" key="1">
    <source>
        <dbReference type="EMBL" id="TQV78024.1"/>
    </source>
</evidence>
<evidence type="ECO:0000313" key="2">
    <source>
        <dbReference type="Proteomes" id="UP000319732"/>
    </source>
</evidence>
<dbReference type="EMBL" id="VHSG01000013">
    <property type="protein sequence ID" value="TQV78024.1"/>
    <property type="molecule type" value="Genomic_DNA"/>
</dbReference>
<protein>
    <submittedName>
        <fullName evidence="1">Uncharacterized protein</fullName>
    </submittedName>
</protein>
<dbReference type="Proteomes" id="UP000319732">
    <property type="component" value="Unassembled WGS sequence"/>
</dbReference>
<dbReference type="RefSeq" id="WP_142904803.1">
    <property type="nucleotide sequence ID" value="NZ_ML660094.1"/>
</dbReference>
<comment type="caution">
    <text evidence="1">The sequence shown here is derived from an EMBL/GenBank/DDBJ whole genome shotgun (WGS) entry which is preliminary data.</text>
</comment>
<dbReference type="AlphaFoldDB" id="A0A545TLC0"/>